<dbReference type="PANTHER" id="PTHR10745">
    <property type="entry name" value="GLYCYL-TRNA SYNTHETASE/DNA POLYMERASE SUBUNIT GAMMA-2"/>
    <property type="match status" value="1"/>
</dbReference>
<dbReference type="Gene3D" id="3.30.930.10">
    <property type="entry name" value="Bira Bifunctional Protein, Domain 2"/>
    <property type="match status" value="2"/>
</dbReference>
<gene>
    <name evidence="4" type="primary">grs1</name>
    <name evidence="4" type="ORF">SVXNc_0216</name>
</gene>
<reference evidence="4 5" key="1">
    <citation type="submission" date="2022-09" db="EMBL/GenBank/DDBJ databases">
        <title>Xylan utilization by haloarchaea-nanohaloarchaea associations.</title>
        <authorList>
            <person name="Yakimov M."/>
        </authorList>
    </citation>
    <scope>NUCLEOTIDE SEQUENCE [LARGE SCALE GENOMIC DNA]</scope>
    <source>
        <strain evidence="4 5">SVXNc</strain>
    </source>
</reference>
<dbReference type="NCBIfam" id="TIGR00389">
    <property type="entry name" value="glyS_dimeric"/>
    <property type="match status" value="1"/>
</dbReference>
<dbReference type="SUPFAM" id="SSF52954">
    <property type="entry name" value="Class II aaRS ABD-related"/>
    <property type="match status" value="1"/>
</dbReference>
<proteinExistence type="predicted"/>
<dbReference type="PRINTS" id="PR01043">
    <property type="entry name" value="TRNASYNTHGLY"/>
</dbReference>
<evidence type="ECO:0000259" key="2">
    <source>
        <dbReference type="Pfam" id="PF00587"/>
    </source>
</evidence>
<dbReference type="InterPro" id="IPR045864">
    <property type="entry name" value="aa-tRNA-synth_II/BPL/LPL"/>
</dbReference>
<dbReference type="Pfam" id="PF03129">
    <property type="entry name" value="HGTP_anticodon"/>
    <property type="match status" value="1"/>
</dbReference>
<dbReference type="NCBIfam" id="NF003211">
    <property type="entry name" value="PRK04173.1"/>
    <property type="match status" value="1"/>
</dbReference>
<organism evidence="4 5">
    <name type="scientific">Candidatus Nanohalococcus occultus</name>
    <dbReference type="NCBI Taxonomy" id="2978047"/>
    <lineage>
        <taxon>Archaea</taxon>
        <taxon>Candidatus Nanohalarchaeota</taxon>
        <taxon>Candidatus Nanohalarchaeota incertae sedis</taxon>
        <taxon>Candidatus Nanohalococcus</taxon>
    </lineage>
</organism>
<feature type="domain" description="Aminoacyl-tRNA synthetase class II (G/ P/ S/T)" evidence="2">
    <location>
        <begin position="157"/>
        <end position="324"/>
    </location>
</feature>
<feature type="compositionally biased region" description="Basic and acidic residues" evidence="1">
    <location>
        <begin position="542"/>
        <end position="554"/>
    </location>
</feature>
<evidence type="ECO:0000313" key="5">
    <source>
        <dbReference type="Proteomes" id="UP001218034"/>
    </source>
</evidence>
<accession>A0ABY8CGT4</accession>
<dbReference type="PANTHER" id="PTHR10745:SF0">
    <property type="entry name" value="GLYCINE--TRNA LIGASE"/>
    <property type="match status" value="1"/>
</dbReference>
<name>A0ABY8CGT4_9ARCH</name>
<keyword evidence="4" id="KW-0436">Ligase</keyword>
<dbReference type="CDD" id="cd00858">
    <property type="entry name" value="GlyRS_anticodon"/>
    <property type="match status" value="1"/>
</dbReference>
<feature type="domain" description="Anticodon-binding" evidence="3">
    <location>
        <begin position="476"/>
        <end position="564"/>
    </location>
</feature>
<evidence type="ECO:0000313" key="4">
    <source>
        <dbReference type="EMBL" id="WEL19245.1"/>
    </source>
</evidence>
<dbReference type="InterPro" id="IPR036621">
    <property type="entry name" value="Anticodon-bd_dom_sf"/>
</dbReference>
<keyword evidence="5" id="KW-1185">Reference proteome</keyword>
<protein>
    <submittedName>
        <fullName evidence="4">Glycyl-tRNA synthetase (Class II)</fullName>
        <ecNumber evidence="4">6.1.1.14</ecNumber>
    </submittedName>
</protein>
<dbReference type="GO" id="GO:0004820">
    <property type="term" value="F:glycine-tRNA ligase activity"/>
    <property type="evidence" value="ECO:0007669"/>
    <property type="project" value="UniProtKB-EC"/>
</dbReference>
<dbReference type="InterPro" id="IPR002314">
    <property type="entry name" value="aa-tRNA-synt_IIb"/>
</dbReference>
<dbReference type="Proteomes" id="UP001218034">
    <property type="component" value="Chromosome"/>
</dbReference>
<dbReference type="Gene3D" id="3.30.40.230">
    <property type="match status" value="1"/>
</dbReference>
<evidence type="ECO:0000256" key="1">
    <source>
        <dbReference type="SAM" id="MobiDB-lite"/>
    </source>
</evidence>
<dbReference type="InterPro" id="IPR002315">
    <property type="entry name" value="tRNA-synt_gly"/>
</dbReference>
<dbReference type="InterPro" id="IPR027031">
    <property type="entry name" value="Gly-tRNA_synthase/POLG2"/>
</dbReference>
<dbReference type="Gene3D" id="3.40.50.800">
    <property type="entry name" value="Anticodon-binding domain"/>
    <property type="match status" value="1"/>
</dbReference>
<dbReference type="Pfam" id="PF00587">
    <property type="entry name" value="tRNA-synt_2b"/>
    <property type="match status" value="1"/>
</dbReference>
<dbReference type="EMBL" id="CP104395">
    <property type="protein sequence ID" value="WEL19245.1"/>
    <property type="molecule type" value="Genomic_DNA"/>
</dbReference>
<evidence type="ECO:0000259" key="3">
    <source>
        <dbReference type="Pfam" id="PF03129"/>
    </source>
</evidence>
<sequence length="566" mass="64894">MNSELRQLIKRRGFYFLSQESYGGSAGFYTYGPEGASLKANIEDAWRRQFKQKESNMEIDSPTIMKEAVFDASGHTETFDDMIIECGKCGEQHRADHLVEDNTEIDEAEAFAAEKIEEIIEDENIQCPSCGASLSGIKVNDFNLMFETSIGPGDAERGFLRPETAQGIFVEFPRLKEYARNDFPFGVVQIGRSYRNEISPRGGLSRVREFTQAELENFILPGQDPDISDVEDVELRLYSRKLQDEGAEPAEMTVKESLEKDVVASEWVAYYLGVAQRWYERIGVDPERLRFRQHQEDELSHYASDCWDAETDVGHEEKDWLEITGFAFRGCHDVKQHHNHSNEDYRVFREYDEPKEIEVKDISPDMSYFGPEFGDQAGKVIEKLEELVEDSPEVFEQETIEIEVSGEEIEVPSEKAGFSQRTEEKDGEKVFPQVVEPSFGVDRIFYSILVHSFEQDEVDGEERNVLRLEREVAPVEVAVMPLMDKDGLGEKAEEIRDELQEAGFRVDYDDSGSIGRRYRRQDEVGTPYCVTVDYETLEDEDVTLRDRDSTEQQRVEIGSLAEKLGE</sequence>
<dbReference type="InterPro" id="IPR004154">
    <property type="entry name" value="Anticodon-bd"/>
</dbReference>
<dbReference type="SUPFAM" id="SSF55681">
    <property type="entry name" value="Class II aaRS and biotin synthetases"/>
    <property type="match status" value="1"/>
</dbReference>
<dbReference type="RefSeq" id="WP_347722116.1">
    <property type="nucleotide sequence ID" value="NZ_CP104395.1"/>
</dbReference>
<dbReference type="EC" id="6.1.1.14" evidence="4"/>
<dbReference type="GeneID" id="90589651"/>
<feature type="region of interest" description="Disordered" evidence="1">
    <location>
        <begin position="542"/>
        <end position="566"/>
    </location>
</feature>